<reference evidence="1" key="1">
    <citation type="journal article" date="1992" name="J. Bacteriol.">
        <title>The gene encoding a Prevotella loescheii lectin-like adhesin contains an interrupted sequence which causes a frameshift.</title>
        <authorList>
            <person name="Manch-Citron J.N."/>
            <person name="Allen J."/>
            <person name="Moos M. Jr"/>
            <person name="London J."/>
        </authorList>
    </citation>
    <scope>NUCLEOTIDE SEQUENCE</scope>
    <source>
        <strain evidence="1">PK1295</strain>
    </source>
</reference>
<gene>
    <name evidence="1" type="primary">plaA</name>
</gene>
<sequence length="819" mass="91902">MKKEYVTPRSLVVEQCVEFYLLAYSHVKNATGEDIERIKEEDVDDDIEVNVIYTRHCSGISSCLLNIWWGIYDFKERIKRILNMKQFTFLARLFSYQNHFERKSGFYRTFCLLLLLCSFTVNMQSQTKKIIRAYYKGNDVSTIVNSADPDERQVYLYNVGTKQFLLPGSYWGMKAVLGETGMAFDVVKDMTLPSQANAYRFYSRGLLTEGGSSLAWAGEAGSAVYLDRTNPVNPSKGDKPRIVLIPVNTSDPHAKAYYVHVYQTGKFTVSASKDTTWAYSNEKYLYANNAMEEGGRGIGYFNSLGEAKSSKDSAAIWKLVTLKDLKKAIKETYAYNEEPSNITFSIKDPWLIRTKKRAEMWQIVPAKLLTDEFEKGYSGQAIYGPYFHGEAWGKSGSVTQTFTVKHPGWYLLTCSGFYRRSAGSDMTAYLFAQDDNKQSLERAKQRTPLYVLSDANLTKFTSADGDSYLQAGRALTAGKYARNSVMIYVYGNGQPDFSTQLTIGIKIEGANVKPSDWVSFDNFMLQYCGINTIVLDEDETAPAYMQKQIDPNLSTTLQMQRSFISGQWNSFMLPCDLTGKQVELAFGADAKVSKFKGPSSTQKTLMEFESVQLDEDNRNKVVIEAGKLYLIKPMKELAKAENEFSVGVYLPHEKNLEMKFKGTYFTVPGVTLKTAPSKSTIEEPYKTSALDNNSLRFRGTYVNQTAKVIPAGSYVMNKDGKWYRTSKPHSAKGFRCWVESGNSSGAGAKLLSISIDGQIVDEVLGGGTTGIDNVIRENEIENADKVYSLDGRLVRSGKASLDGLPKGIYIIGKKKYVIQ</sequence>
<reference evidence="1" key="2">
    <citation type="journal article" date="1994" name="J. Bacteriol.">
        <title>Expression of the Prevotella loescheii adhesin gene (plaA) is mediated by a programmed frameshifting hop.</title>
        <authorList>
            <person name="Manch-Citron J.N."/>
            <person name="London J."/>
        </authorList>
    </citation>
    <scope>NUCLEOTIDE SEQUENCE</scope>
    <source>
        <strain evidence="1">PK1295</strain>
    </source>
</reference>
<evidence type="ECO:0000313" key="1">
    <source>
        <dbReference type="EMBL" id="AAD04033.1"/>
    </source>
</evidence>
<reference evidence="1" key="3">
    <citation type="submission" date="1998-07" db="EMBL/GenBank/DDBJ databases">
        <authorList>
            <person name="Manch-Citron J.N."/>
            <person name="Dey A."/>
            <person name="Schneider R."/>
        </authorList>
    </citation>
    <scope>NUCLEOTIDE SEQUENCE</scope>
    <source>
        <strain evidence="1">PK1295</strain>
    </source>
</reference>
<dbReference type="AlphaFoldDB" id="Q04525"/>
<name>Q04525_HOYLO</name>
<protein>
    <submittedName>
        <fullName evidence="1">SO34 adhesin</fullName>
    </submittedName>
</protein>
<accession>Q04525</accession>
<dbReference type="PIR" id="A47018">
    <property type="entry name" value="A47018"/>
</dbReference>
<proteinExistence type="predicted"/>
<organism evidence="1">
    <name type="scientific">Hoylesella loescheii</name>
    <name type="common">Prevotella loescheii</name>
    <dbReference type="NCBI Taxonomy" id="840"/>
    <lineage>
        <taxon>Bacteria</taxon>
        <taxon>Pseudomonadati</taxon>
        <taxon>Bacteroidota</taxon>
        <taxon>Bacteroidia</taxon>
        <taxon>Bacteroidales</taxon>
        <taxon>Prevotellaceae</taxon>
        <taxon>Hoylesella</taxon>
    </lineage>
</organism>
<dbReference type="EMBL" id="AF080443">
    <property type="protein sequence ID" value="AAD04033.1"/>
    <property type="molecule type" value="Genomic_DNA"/>
</dbReference>